<dbReference type="AlphaFoldDB" id="A0A521DMV8"/>
<dbReference type="EMBL" id="FXTN01000006">
    <property type="protein sequence ID" value="SMO72932.1"/>
    <property type="molecule type" value="Genomic_DNA"/>
</dbReference>
<sequence>MINQSSNQTPGKRPKVLAISKTFVPQSYDRSAEGFNSWTNYVKEQLHSEPVLSEKMSAYYRLFLNVKKG</sequence>
<evidence type="ECO:0000313" key="1">
    <source>
        <dbReference type="EMBL" id="SMO72932.1"/>
    </source>
</evidence>
<protein>
    <submittedName>
        <fullName evidence="1">Uncharacterized protein</fullName>
    </submittedName>
</protein>
<proteinExistence type="predicted"/>
<evidence type="ECO:0000313" key="2">
    <source>
        <dbReference type="Proteomes" id="UP000320300"/>
    </source>
</evidence>
<accession>A0A521DMV8</accession>
<name>A0A521DMV8_9SPHI</name>
<reference evidence="1 2" key="1">
    <citation type="submission" date="2017-05" db="EMBL/GenBank/DDBJ databases">
        <authorList>
            <person name="Varghese N."/>
            <person name="Submissions S."/>
        </authorList>
    </citation>
    <scope>NUCLEOTIDE SEQUENCE [LARGE SCALE GENOMIC DNA]</scope>
    <source>
        <strain evidence="1 2">DSM 19036</strain>
    </source>
</reference>
<keyword evidence="2" id="KW-1185">Reference proteome</keyword>
<dbReference type="Proteomes" id="UP000320300">
    <property type="component" value="Unassembled WGS sequence"/>
</dbReference>
<gene>
    <name evidence="1" type="ORF">SAMN06265348_1062</name>
</gene>
<organism evidence="1 2">
    <name type="scientific">Pedobacter westerhofensis</name>
    <dbReference type="NCBI Taxonomy" id="425512"/>
    <lineage>
        <taxon>Bacteria</taxon>
        <taxon>Pseudomonadati</taxon>
        <taxon>Bacteroidota</taxon>
        <taxon>Sphingobacteriia</taxon>
        <taxon>Sphingobacteriales</taxon>
        <taxon>Sphingobacteriaceae</taxon>
        <taxon>Pedobacter</taxon>
    </lineage>
</organism>